<evidence type="ECO:0000313" key="2">
    <source>
        <dbReference type="Proteomes" id="UP000266861"/>
    </source>
</evidence>
<keyword evidence="2" id="KW-1185">Reference proteome</keyword>
<dbReference type="EMBL" id="PQFF01000131">
    <property type="protein sequence ID" value="RHZ79945.1"/>
    <property type="molecule type" value="Genomic_DNA"/>
</dbReference>
<sequence>MGPERNPKKRRQTYMNQISFLFRHPDQVAHRLTTLEPIRRFQRCQCILEIETAKDHQHYVWSITLSARSERMEVRELLRDQSMDLNYKSNPEQYQYGQENLYHHAETVRVVGNNRTDEELLHPEENTL</sequence>
<protein>
    <submittedName>
        <fullName evidence="1">Uncharacterized protein</fullName>
    </submittedName>
</protein>
<dbReference type="Proteomes" id="UP000266861">
    <property type="component" value="Unassembled WGS sequence"/>
</dbReference>
<gene>
    <name evidence="1" type="ORF">Glove_140g34</name>
</gene>
<name>A0A397IV96_9GLOM</name>
<accession>A0A397IV96</accession>
<evidence type="ECO:0000313" key="1">
    <source>
        <dbReference type="EMBL" id="RHZ79945.1"/>
    </source>
</evidence>
<reference evidence="1 2" key="1">
    <citation type="submission" date="2018-08" db="EMBL/GenBank/DDBJ databases">
        <title>Genome and evolution of the arbuscular mycorrhizal fungus Diversispora epigaea (formerly Glomus versiforme) and its bacterial endosymbionts.</title>
        <authorList>
            <person name="Sun X."/>
            <person name="Fei Z."/>
            <person name="Harrison M."/>
        </authorList>
    </citation>
    <scope>NUCLEOTIDE SEQUENCE [LARGE SCALE GENOMIC DNA]</scope>
    <source>
        <strain evidence="1 2">IT104</strain>
    </source>
</reference>
<dbReference type="AlphaFoldDB" id="A0A397IV96"/>
<proteinExistence type="predicted"/>
<comment type="caution">
    <text evidence="1">The sequence shown here is derived from an EMBL/GenBank/DDBJ whole genome shotgun (WGS) entry which is preliminary data.</text>
</comment>
<organism evidence="1 2">
    <name type="scientific">Diversispora epigaea</name>
    <dbReference type="NCBI Taxonomy" id="1348612"/>
    <lineage>
        <taxon>Eukaryota</taxon>
        <taxon>Fungi</taxon>
        <taxon>Fungi incertae sedis</taxon>
        <taxon>Mucoromycota</taxon>
        <taxon>Glomeromycotina</taxon>
        <taxon>Glomeromycetes</taxon>
        <taxon>Diversisporales</taxon>
        <taxon>Diversisporaceae</taxon>
        <taxon>Diversispora</taxon>
    </lineage>
</organism>